<evidence type="ECO:0000313" key="2">
    <source>
        <dbReference type="EMBL" id="KTT00191.1"/>
    </source>
</evidence>
<feature type="compositionally biased region" description="Polar residues" evidence="1">
    <location>
        <begin position="34"/>
        <end position="44"/>
    </location>
</feature>
<protein>
    <submittedName>
        <fullName evidence="2">Uncharacterized protein</fullName>
    </submittedName>
</protein>
<dbReference type="EMBL" id="LDSI01000004">
    <property type="protein sequence ID" value="KTT00191.1"/>
    <property type="molecule type" value="Genomic_DNA"/>
</dbReference>
<name>A0AB34VJS3_9GAMM</name>
<dbReference type="AlphaFoldDB" id="A0AB34VJS3"/>
<gene>
    <name evidence="2" type="ORF">RSA13_04340</name>
</gene>
<evidence type="ECO:0000256" key="1">
    <source>
        <dbReference type="SAM" id="MobiDB-lite"/>
    </source>
</evidence>
<evidence type="ECO:0000313" key="3">
    <source>
        <dbReference type="Proteomes" id="UP000072520"/>
    </source>
</evidence>
<dbReference type="Proteomes" id="UP000072520">
    <property type="component" value="Unassembled WGS sequence"/>
</dbReference>
<reference evidence="2 3" key="1">
    <citation type="journal article" date="2016" name="Front. Microbiol.">
        <title>Genomic Resource of Rice Seed Associated Bacteria.</title>
        <authorList>
            <person name="Midha S."/>
            <person name="Bansal K."/>
            <person name="Sharma S."/>
            <person name="Kumar N."/>
            <person name="Patil P.P."/>
            <person name="Chaudhry V."/>
            <person name="Patil P.B."/>
        </authorList>
    </citation>
    <scope>NUCLEOTIDE SEQUENCE [LARGE SCALE GENOMIC DNA]</scope>
    <source>
        <strain evidence="2 3">RSA13</strain>
    </source>
</reference>
<accession>A0AB34VJS3</accession>
<feature type="region of interest" description="Disordered" evidence="1">
    <location>
        <begin position="23"/>
        <end position="44"/>
    </location>
</feature>
<organism evidence="2 3">
    <name type="scientific">Pantoea stewartii</name>
    <dbReference type="NCBI Taxonomy" id="66269"/>
    <lineage>
        <taxon>Bacteria</taxon>
        <taxon>Pseudomonadati</taxon>
        <taxon>Pseudomonadota</taxon>
        <taxon>Gammaproteobacteria</taxon>
        <taxon>Enterobacterales</taxon>
        <taxon>Erwiniaceae</taxon>
        <taxon>Pantoea</taxon>
    </lineage>
</organism>
<comment type="caution">
    <text evidence="2">The sequence shown here is derived from an EMBL/GenBank/DDBJ whole genome shotgun (WGS) entry which is preliminary data.</text>
</comment>
<proteinExistence type="predicted"/>
<sequence length="97" mass="10815">MNNIIGLIRKNVLKPGGFSKKRLSAIPPAPPDRASNQTYSDSGSCLNNIPAPETREKNNVQQAFIQTPLSRNDSALTVLPDYRWQPNHISRQRGPFC</sequence>